<reference evidence="3 4" key="1">
    <citation type="submission" date="2020-02" db="EMBL/GenBank/DDBJ databases">
        <title>Draft genome sequence of Limisphaera ngatamarikiensis NGM72.4T, a thermophilic Verrucomicrobia grouped in subdivision 3.</title>
        <authorList>
            <person name="Carere C.R."/>
            <person name="Steen J."/>
            <person name="Hugenholtz P."/>
            <person name="Stott M.B."/>
        </authorList>
    </citation>
    <scope>NUCLEOTIDE SEQUENCE [LARGE SCALE GENOMIC DNA]</scope>
    <source>
        <strain evidence="3 4">NGM72.4</strain>
    </source>
</reference>
<dbReference type="InterPro" id="IPR032267">
    <property type="entry name" value="DUF4832"/>
</dbReference>
<keyword evidence="4" id="KW-1185">Reference proteome</keyword>
<dbReference type="Pfam" id="PF16116">
    <property type="entry name" value="DUF4832"/>
    <property type="match status" value="1"/>
</dbReference>
<gene>
    <name evidence="3" type="ORF">G4L39_11705</name>
</gene>
<evidence type="ECO:0000256" key="1">
    <source>
        <dbReference type="SAM" id="SignalP"/>
    </source>
</evidence>
<keyword evidence="1" id="KW-0732">Signal</keyword>
<feature type="domain" description="DUF4832" evidence="2">
    <location>
        <begin position="276"/>
        <end position="433"/>
    </location>
</feature>
<dbReference type="Proteomes" id="UP000477311">
    <property type="component" value="Unassembled WGS sequence"/>
</dbReference>
<dbReference type="Gene3D" id="3.20.20.80">
    <property type="entry name" value="Glycosidases"/>
    <property type="match status" value="1"/>
</dbReference>
<proteinExistence type="predicted"/>
<organism evidence="3 4">
    <name type="scientific">Limisphaera ngatamarikiensis</name>
    <dbReference type="NCBI Taxonomy" id="1324935"/>
    <lineage>
        <taxon>Bacteria</taxon>
        <taxon>Pseudomonadati</taxon>
        <taxon>Verrucomicrobiota</taxon>
        <taxon>Verrucomicrobiia</taxon>
        <taxon>Limisphaerales</taxon>
        <taxon>Limisphaeraceae</taxon>
        <taxon>Limisphaera</taxon>
    </lineage>
</organism>
<dbReference type="EMBL" id="JAAKYA010000079">
    <property type="protein sequence ID" value="NGO40051.1"/>
    <property type="molecule type" value="Genomic_DNA"/>
</dbReference>
<sequence length="460" mass="50895">MRRSFALAAVLGVLWHCGPALADAAQAVVFHPAYAPAPADNPLKGFVPYAGQGRKFPHSLEFSYLPLAAVMTGPTNFNWTPLEKLLDDIASRGCQSVVRFYLEYPGRASGVPEYLVRAGVRLRVWTNTNTQPLPPAPDHTPDYEDPRLRAALTRFIAAFGARYDGDPRLGYITAGLLGTWGEWHCHPHGEWFASKTVQIEVMDAYEAAFRKTPVLLRYPAGDGDPVYASNSRRNFGYHDDSFGWATLETGRKEDEWFSLARLRRAGPSAWNRWRVAPIGGEIRPELWPCLWKAEGCGRGQDFAQCVRETHATWLMDSSTSRALAPDEQERALAAARSLGYELQVLDASAVLTGRRLEVSVTLTNRGVAPFYASWPVHLVAADSKGRETMTEMPFSLKSLLPGMTGKSSVSLDLTRLEPGEITLLLGVMNPMKGGRPLRFANADQDRDRIGWLTLGKIVVP</sequence>
<dbReference type="AlphaFoldDB" id="A0A6M1RX60"/>
<protein>
    <submittedName>
        <fullName evidence="3">DUF4832 domain-containing protein</fullName>
    </submittedName>
</protein>
<feature type="signal peptide" evidence="1">
    <location>
        <begin position="1"/>
        <end position="22"/>
    </location>
</feature>
<evidence type="ECO:0000313" key="4">
    <source>
        <dbReference type="Proteomes" id="UP000477311"/>
    </source>
</evidence>
<evidence type="ECO:0000313" key="3">
    <source>
        <dbReference type="EMBL" id="NGO40051.1"/>
    </source>
</evidence>
<name>A0A6M1RX60_9BACT</name>
<feature type="chain" id="PRO_5026807743" evidence="1">
    <location>
        <begin position="23"/>
        <end position="460"/>
    </location>
</feature>
<dbReference type="RefSeq" id="WP_165108368.1">
    <property type="nucleotide sequence ID" value="NZ_JAAKYA010000079.1"/>
</dbReference>
<evidence type="ECO:0000259" key="2">
    <source>
        <dbReference type="Pfam" id="PF16116"/>
    </source>
</evidence>
<accession>A0A6M1RX60</accession>
<comment type="caution">
    <text evidence="3">The sequence shown here is derived from an EMBL/GenBank/DDBJ whole genome shotgun (WGS) entry which is preliminary data.</text>
</comment>